<dbReference type="Proteomes" id="UP001271007">
    <property type="component" value="Unassembled WGS sequence"/>
</dbReference>
<feature type="region of interest" description="Disordered" evidence="1">
    <location>
        <begin position="1"/>
        <end position="29"/>
    </location>
</feature>
<organism evidence="3 4">
    <name type="scientific">Extremus antarcticus</name>
    <dbReference type="NCBI Taxonomy" id="702011"/>
    <lineage>
        <taxon>Eukaryota</taxon>
        <taxon>Fungi</taxon>
        <taxon>Dikarya</taxon>
        <taxon>Ascomycota</taxon>
        <taxon>Pezizomycotina</taxon>
        <taxon>Dothideomycetes</taxon>
        <taxon>Dothideomycetidae</taxon>
        <taxon>Mycosphaerellales</taxon>
        <taxon>Extremaceae</taxon>
        <taxon>Extremus</taxon>
    </lineage>
</organism>
<dbReference type="GO" id="GO:0016747">
    <property type="term" value="F:acyltransferase activity, transferring groups other than amino-acyl groups"/>
    <property type="evidence" value="ECO:0007669"/>
    <property type="project" value="InterPro"/>
</dbReference>
<feature type="domain" description="N-acetyltransferase" evidence="2">
    <location>
        <begin position="150"/>
        <end position="232"/>
    </location>
</feature>
<dbReference type="PANTHER" id="PTHR42791">
    <property type="entry name" value="GNAT FAMILY ACETYLTRANSFERASE"/>
    <property type="match status" value="1"/>
</dbReference>
<reference evidence="3" key="1">
    <citation type="submission" date="2023-04" db="EMBL/GenBank/DDBJ databases">
        <title>Black Yeasts Isolated from many extreme environments.</title>
        <authorList>
            <person name="Coleine C."/>
            <person name="Stajich J.E."/>
            <person name="Selbmann L."/>
        </authorList>
    </citation>
    <scope>NUCLEOTIDE SEQUENCE</scope>
    <source>
        <strain evidence="3">CCFEE 5312</strain>
    </source>
</reference>
<dbReference type="PANTHER" id="PTHR42791:SF1">
    <property type="entry name" value="N-ACETYLTRANSFERASE DOMAIN-CONTAINING PROTEIN"/>
    <property type="match status" value="1"/>
</dbReference>
<dbReference type="EMBL" id="JAWDJX010000039">
    <property type="protein sequence ID" value="KAK3049586.1"/>
    <property type="molecule type" value="Genomic_DNA"/>
</dbReference>
<dbReference type="InterPro" id="IPR000182">
    <property type="entry name" value="GNAT_dom"/>
</dbReference>
<accession>A0AAJ0G6D6</accession>
<proteinExistence type="predicted"/>
<dbReference type="PROSITE" id="PS51186">
    <property type="entry name" value="GNAT"/>
    <property type="match status" value="1"/>
</dbReference>
<sequence>MAETQRVRVTSGGKGNSTISHSRDEGSLSPEYLRPAADLLGEAFKDDPVIRWMTSSMPDSTRVAYLPTYWYTLLNQALLNDAVLQGANDWSCCAVWMLPGKQVDNPLTISPMGLTALLWNIGLGGGKRMLWDYGHQADVCKRKGLRDSNGKVIKRYHYLFVMATDTAHRGKGLASGLLAQYQEQAAKDGLPIWLEATTAASRNIYARCGFETVQEVRMGKGSHAESGAMYAGGPGVPLWGMIWRPSVDAQ</sequence>
<evidence type="ECO:0000256" key="1">
    <source>
        <dbReference type="SAM" id="MobiDB-lite"/>
    </source>
</evidence>
<dbReference type="AlphaFoldDB" id="A0AAJ0G6D6"/>
<dbReference type="SUPFAM" id="SSF55729">
    <property type="entry name" value="Acyl-CoA N-acyltransferases (Nat)"/>
    <property type="match status" value="1"/>
</dbReference>
<dbReference type="Pfam" id="PF13673">
    <property type="entry name" value="Acetyltransf_10"/>
    <property type="match status" value="1"/>
</dbReference>
<dbReference type="InterPro" id="IPR016181">
    <property type="entry name" value="Acyl_CoA_acyltransferase"/>
</dbReference>
<evidence type="ECO:0000259" key="2">
    <source>
        <dbReference type="PROSITE" id="PS51186"/>
    </source>
</evidence>
<keyword evidence="4" id="KW-1185">Reference proteome</keyword>
<dbReference type="Gene3D" id="3.40.630.30">
    <property type="match status" value="1"/>
</dbReference>
<protein>
    <recommendedName>
        <fullName evidence="2">N-acetyltransferase domain-containing protein</fullName>
    </recommendedName>
</protein>
<evidence type="ECO:0000313" key="3">
    <source>
        <dbReference type="EMBL" id="KAK3049586.1"/>
    </source>
</evidence>
<name>A0AAJ0G6D6_9PEZI</name>
<comment type="caution">
    <text evidence="3">The sequence shown here is derived from an EMBL/GenBank/DDBJ whole genome shotgun (WGS) entry which is preliminary data.</text>
</comment>
<evidence type="ECO:0000313" key="4">
    <source>
        <dbReference type="Proteomes" id="UP001271007"/>
    </source>
</evidence>
<dbReference type="InterPro" id="IPR052523">
    <property type="entry name" value="Trichothecene_AcTrans"/>
</dbReference>
<gene>
    <name evidence="3" type="ORF">LTR09_009254</name>
</gene>